<dbReference type="GO" id="GO:0007283">
    <property type="term" value="P:spermatogenesis"/>
    <property type="evidence" value="ECO:0007669"/>
    <property type="project" value="TreeGrafter"/>
</dbReference>
<keyword evidence="1" id="KW-0469">Meiosis</keyword>
<dbReference type="InterPro" id="IPR025888">
    <property type="entry name" value="MEI4"/>
</dbReference>
<sequence length="418" mass="47454">RKTNFHDGRPLERNPVKTVTFKIKGGRENQVWYLKISKLALAFAIIHSKPPGKSCKEYTEHLAKTLSEQDFGWKSKAEALEAEVLRLRQELLLNKICPRFCLQNGKPDASAETLLDQERINPPSYSSQLEDSGCDVSNDCAFDSLGTASDFPQSEHNVNASNRWLERVPPLDLCCTSKEESLAAPVQFLRHLLEIRKLSEAGILQADFTELENNSFTICNSVSRLLDGLTVFYNSPKIPVSNLLSEAVCVLISLITDSKLSNHVLKKCFKKLEEFKKNLIKIILRSSGVNRFQALHAVSHTLGLLARNNVLRNSLISLLLPEVRQFAEQLLEAHQVQAMYDITQYENIFTLCTILEQLLQNDTEDRKVSSSDYDGEEKTKFLKNLDQIILHLSDEFPLFSLYLWRVSVLLNSAQIQMD</sequence>
<evidence type="ECO:0000256" key="1">
    <source>
        <dbReference type="ARBA" id="ARBA00023254"/>
    </source>
</evidence>
<name>A0A8C3KCP0_9CHAR</name>
<proteinExistence type="inferred from homology"/>
<organism evidence="3 4">
    <name type="scientific">Calidris pygmaea</name>
    <name type="common">Spoon-billed sandpiper</name>
    <dbReference type="NCBI Taxonomy" id="425635"/>
    <lineage>
        <taxon>Eukaryota</taxon>
        <taxon>Metazoa</taxon>
        <taxon>Chordata</taxon>
        <taxon>Craniata</taxon>
        <taxon>Vertebrata</taxon>
        <taxon>Euteleostomi</taxon>
        <taxon>Archelosauria</taxon>
        <taxon>Archosauria</taxon>
        <taxon>Dinosauria</taxon>
        <taxon>Saurischia</taxon>
        <taxon>Theropoda</taxon>
        <taxon>Coelurosauria</taxon>
        <taxon>Aves</taxon>
        <taxon>Neognathae</taxon>
        <taxon>Neoaves</taxon>
        <taxon>Charadriiformes</taxon>
        <taxon>Scolopacidae</taxon>
        <taxon>Calidris</taxon>
    </lineage>
</organism>
<dbReference type="Pfam" id="PF13971">
    <property type="entry name" value="Mei4"/>
    <property type="match status" value="1"/>
</dbReference>
<dbReference type="GO" id="GO:0000800">
    <property type="term" value="C:lateral element"/>
    <property type="evidence" value="ECO:0007669"/>
    <property type="project" value="TreeGrafter"/>
</dbReference>
<evidence type="ECO:0000256" key="2">
    <source>
        <dbReference type="ARBA" id="ARBA00093453"/>
    </source>
</evidence>
<reference evidence="3" key="1">
    <citation type="submission" date="2025-08" db="UniProtKB">
        <authorList>
            <consortium name="Ensembl"/>
        </authorList>
    </citation>
    <scope>IDENTIFICATION</scope>
</reference>
<dbReference type="GO" id="GO:0006310">
    <property type="term" value="P:DNA recombination"/>
    <property type="evidence" value="ECO:0007669"/>
    <property type="project" value="InterPro"/>
</dbReference>
<dbReference type="PANTHER" id="PTHR28575:SF1">
    <property type="entry name" value="MEIOSIS-SPECIFIC PROTEIN MEI4"/>
    <property type="match status" value="1"/>
</dbReference>
<comment type="similarity">
    <text evidence="2">Belongs to the MEI4L family.</text>
</comment>
<dbReference type="Ensembl" id="ENSCPGT00000023262.1">
    <property type="protein sequence ID" value="ENSCPGP00000021231.1"/>
    <property type="gene ID" value="ENSCPGG00000014831.1"/>
</dbReference>
<keyword evidence="4" id="KW-1185">Reference proteome</keyword>
<dbReference type="PANTHER" id="PTHR28575">
    <property type="entry name" value="MEIOSIS-SPECIFIC PROTEIN MEI4"/>
    <property type="match status" value="1"/>
</dbReference>
<accession>A0A8C3KCP0</accession>
<dbReference type="Proteomes" id="UP000694419">
    <property type="component" value="Unplaced"/>
</dbReference>
<dbReference type="GO" id="GO:0048477">
    <property type="term" value="P:oogenesis"/>
    <property type="evidence" value="ECO:0007669"/>
    <property type="project" value="TreeGrafter"/>
</dbReference>
<evidence type="ECO:0000313" key="3">
    <source>
        <dbReference type="Ensembl" id="ENSCPGP00000021231.1"/>
    </source>
</evidence>
<reference evidence="3" key="2">
    <citation type="submission" date="2025-09" db="UniProtKB">
        <authorList>
            <consortium name="Ensembl"/>
        </authorList>
    </citation>
    <scope>IDENTIFICATION</scope>
</reference>
<dbReference type="GO" id="GO:0042138">
    <property type="term" value="P:meiotic DNA double-strand break formation"/>
    <property type="evidence" value="ECO:0007669"/>
    <property type="project" value="InterPro"/>
</dbReference>
<dbReference type="AlphaFoldDB" id="A0A8C3KCP0"/>
<protein>
    <submittedName>
        <fullName evidence="3">Meiotic double-stranded break formation protein 4</fullName>
    </submittedName>
</protein>
<evidence type="ECO:0000313" key="4">
    <source>
        <dbReference type="Proteomes" id="UP000694419"/>
    </source>
</evidence>
<dbReference type="GO" id="GO:0007129">
    <property type="term" value="P:homologous chromosome pairing at meiosis"/>
    <property type="evidence" value="ECO:0007669"/>
    <property type="project" value="TreeGrafter"/>
</dbReference>